<keyword evidence="3" id="KW-1185">Reference proteome</keyword>
<feature type="compositionally biased region" description="Basic and acidic residues" evidence="1">
    <location>
        <begin position="111"/>
        <end position="152"/>
    </location>
</feature>
<dbReference type="EMBL" id="SZYD01000013">
    <property type="protein sequence ID" value="KAD4384273.1"/>
    <property type="molecule type" value="Genomic_DNA"/>
</dbReference>
<dbReference type="AlphaFoldDB" id="A0A5N6N326"/>
<evidence type="ECO:0000313" key="3">
    <source>
        <dbReference type="Proteomes" id="UP000326396"/>
    </source>
</evidence>
<comment type="caution">
    <text evidence="2">The sequence shown here is derived from an EMBL/GenBank/DDBJ whole genome shotgun (WGS) entry which is preliminary data.</text>
</comment>
<sequence>MGKYEQFCNYQAKAQARGFKRTEEEYRAIQKLTIAFWKLVNKLRAKGKLPKSATVEIPDDCNDKELLDLKKLKDDLEHLKYRGRERGETSGQGETSEKTDSDEDEENENEQDLRGDVTEEDKPVTEEEHKADDKEEEKNPDDEKNGDKKSEI</sequence>
<reference evidence="2 3" key="1">
    <citation type="submission" date="2019-05" db="EMBL/GenBank/DDBJ databases">
        <title>Mikania micrantha, genome provides insights into the molecular mechanism of rapid growth.</title>
        <authorList>
            <person name="Liu B."/>
        </authorList>
    </citation>
    <scope>NUCLEOTIDE SEQUENCE [LARGE SCALE GENOMIC DNA]</scope>
    <source>
        <strain evidence="2">NLD-2019</strain>
        <tissue evidence="2">Leaf</tissue>
    </source>
</reference>
<feature type="region of interest" description="Disordered" evidence="1">
    <location>
        <begin position="80"/>
        <end position="152"/>
    </location>
</feature>
<feature type="compositionally biased region" description="Acidic residues" evidence="1">
    <location>
        <begin position="100"/>
        <end position="110"/>
    </location>
</feature>
<accession>A0A5N6N326</accession>
<protein>
    <submittedName>
        <fullName evidence="2">Uncharacterized protein</fullName>
    </submittedName>
</protein>
<proteinExistence type="predicted"/>
<gene>
    <name evidence="2" type="ORF">E3N88_24441</name>
</gene>
<evidence type="ECO:0000313" key="2">
    <source>
        <dbReference type="EMBL" id="KAD4384273.1"/>
    </source>
</evidence>
<evidence type="ECO:0000256" key="1">
    <source>
        <dbReference type="SAM" id="MobiDB-lite"/>
    </source>
</evidence>
<organism evidence="2 3">
    <name type="scientific">Mikania micrantha</name>
    <name type="common">bitter vine</name>
    <dbReference type="NCBI Taxonomy" id="192012"/>
    <lineage>
        <taxon>Eukaryota</taxon>
        <taxon>Viridiplantae</taxon>
        <taxon>Streptophyta</taxon>
        <taxon>Embryophyta</taxon>
        <taxon>Tracheophyta</taxon>
        <taxon>Spermatophyta</taxon>
        <taxon>Magnoliopsida</taxon>
        <taxon>eudicotyledons</taxon>
        <taxon>Gunneridae</taxon>
        <taxon>Pentapetalae</taxon>
        <taxon>asterids</taxon>
        <taxon>campanulids</taxon>
        <taxon>Asterales</taxon>
        <taxon>Asteraceae</taxon>
        <taxon>Asteroideae</taxon>
        <taxon>Heliantheae alliance</taxon>
        <taxon>Eupatorieae</taxon>
        <taxon>Mikania</taxon>
    </lineage>
</organism>
<name>A0A5N6N326_9ASTR</name>
<dbReference type="Proteomes" id="UP000326396">
    <property type="component" value="Linkage Group LG3"/>
</dbReference>